<keyword evidence="3" id="KW-0833">Ubl conjugation pathway</keyword>
<dbReference type="PROSITE" id="PS50294">
    <property type="entry name" value="WD_REPEATS_REGION"/>
    <property type="match status" value="3"/>
</dbReference>
<evidence type="ECO:0000256" key="2">
    <source>
        <dbReference type="ARBA" id="ARBA00022737"/>
    </source>
</evidence>
<dbReference type="Pfam" id="PF00400">
    <property type="entry name" value="WD40"/>
    <property type="match status" value="4"/>
</dbReference>
<feature type="region of interest" description="Disordered" evidence="5">
    <location>
        <begin position="1"/>
        <end position="50"/>
    </location>
</feature>
<keyword evidence="1 4" id="KW-0853">WD repeat</keyword>
<accession>A0A9W8ATV5</accession>
<dbReference type="PANTHER" id="PTHR19872:SF9">
    <property type="entry name" value="UBIQUITIN-BINDING SDF UBIQUITIN LIGASE COMPLEX SUBUNIT"/>
    <property type="match status" value="1"/>
</dbReference>
<evidence type="ECO:0000256" key="3">
    <source>
        <dbReference type="ARBA" id="ARBA00022786"/>
    </source>
</evidence>
<name>A0A9W8ATV5_9FUNG</name>
<keyword evidence="6" id="KW-0436">Ligase</keyword>
<organism evidence="6 7">
    <name type="scientific">Dimargaris verticillata</name>
    <dbReference type="NCBI Taxonomy" id="2761393"/>
    <lineage>
        <taxon>Eukaryota</taxon>
        <taxon>Fungi</taxon>
        <taxon>Fungi incertae sedis</taxon>
        <taxon>Zoopagomycota</taxon>
        <taxon>Kickxellomycotina</taxon>
        <taxon>Dimargaritomycetes</taxon>
        <taxon>Dimargaritales</taxon>
        <taxon>Dimargaritaceae</taxon>
        <taxon>Dimargaris</taxon>
    </lineage>
</organism>
<dbReference type="Gene3D" id="2.130.10.10">
    <property type="entry name" value="YVTN repeat-like/Quinoprotein amine dehydrogenase"/>
    <property type="match status" value="1"/>
</dbReference>
<gene>
    <name evidence="6" type="primary">MET30</name>
    <name evidence="6" type="ORF">H4R34_006400</name>
</gene>
<proteinExistence type="predicted"/>
<dbReference type="FunFam" id="2.130.10.10:FF:000715">
    <property type="entry name" value="F-box protein MET30"/>
    <property type="match status" value="1"/>
</dbReference>
<dbReference type="InterPro" id="IPR001680">
    <property type="entry name" value="WD40_rpt"/>
</dbReference>
<evidence type="ECO:0000313" key="6">
    <source>
        <dbReference type="EMBL" id="KAJ1967307.1"/>
    </source>
</evidence>
<dbReference type="EMBL" id="JANBQB010002380">
    <property type="protein sequence ID" value="KAJ1967307.1"/>
    <property type="molecule type" value="Genomic_DNA"/>
</dbReference>
<dbReference type="SMART" id="SM00320">
    <property type="entry name" value="WD40"/>
    <property type="match status" value="4"/>
</dbReference>
<dbReference type="CDD" id="cd00200">
    <property type="entry name" value="WD40"/>
    <property type="match status" value="1"/>
</dbReference>
<dbReference type="InterPro" id="IPR015943">
    <property type="entry name" value="WD40/YVTN_repeat-like_dom_sf"/>
</dbReference>
<feature type="repeat" description="WD" evidence="4">
    <location>
        <begin position="170"/>
        <end position="196"/>
    </location>
</feature>
<dbReference type="InterPro" id="IPR019775">
    <property type="entry name" value="WD40_repeat_CS"/>
</dbReference>
<feature type="repeat" description="WD" evidence="4">
    <location>
        <begin position="117"/>
        <end position="156"/>
    </location>
</feature>
<dbReference type="PROSITE" id="PS00678">
    <property type="entry name" value="WD_REPEATS_1"/>
    <property type="match status" value="2"/>
</dbReference>
<feature type="repeat" description="WD" evidence="4">
    <location>
        <begin position="77"/>
        <end position="116"/>
    </location>
</feature>
<dbReference type="SUPFAM" id="SSF50978">
    <property type="entry name" value="WD40 repeat-like"/>
    <property type="match status" value="1"/>
</dbReference>
<evidence type="ECO:0000256" key="1">
    <source>
        <dbReference type="ARBA" id="ARBA00022574"/>
    </source>
</evidence>
<dbReference type="OrthoDB" id="5580488at2759"/>
<protein>
    <submittedName>
        <fullName evidence="6">Ubiquitin-binding SDF ubiquitin ligase complex subunit met30</fullName>
    </submittedName>
</protein>
<dbReference type="InterPro" id="IPR036322">
    <property type="entry name" value="WD40_repeat_dom_sf"/>
</dbReference>
<feature type="non-terminal residue" evidence="6">
    <location>
        <position position="284"/>
    </location>
</feature>
<reference evidence="6" key="1">
    <citation type="submission" date="2022-07" db="EMBL/GenBank/DDBJ databases">
        <title>Phylogenomic reconstructions and comparative analyses of Kickxellomycotina fungi.</title>
        <authorList>
            <person name="Reynolds N.K."/>
            <person name="Stajich J.E."/>
            <person name="Barry K."/>
            <person name="Grigoriev I.V."/>
            <person name="Crous P."/>
            <person name="Smith M.E."/>
        </authorList>
    </citation>
    <scope>NUCLEOTIDE SEQUENCE</scope>
    <source>
        <strain evidence="6">RSA 567</strain>
    </source>
</reference>
<keyword evidence="2" id="KW-0677">Repeat</keyword>
<dbReference type="PANTHER" id="PTHR19872">
    <property type="entry name" value="UBIQUITIN LIGASE SPECIFICITY FACTOR/HREP PROTEIN"/>
    <property type="match status" value="1"/>
</dbReference>
<dbReference type="InterPro" id="IPR020472">
    <property type="entry name" value="WD40_PAC1"/>
</dbReference>
<dbReference type="Proteomes" id="UP001151582">
    <property type="component" value="Unassembled WGS sequence"/>
</dbReference>
<evidence type="ECO:0000256" key="4">
    <source>
        <dbReference type="PROSITE-ProRule" id="PRU00221"/>
    </source>
</evidence>
<dbReference type="InterPro" id="IPR051075">
    <property type="entry name" value="SCF_subunit_WD-repeat"/>
</dbReference>
<evidence type="ECO:0000313" key="7">
    <source>
        <dbReference type="Proteomes" id="UP001151582"/>
    </source>
</evidence>
<dbReference type="GO" id="GO:0016874">
    <property type="term" value="F:ligase activity"/>
    <property type="evidence" value="ECO:0007669"/>
    <property type="project" value="UniProtKB-KW"/>
</dbReference>
<feature type="repeat" description="WD" evidence="4">
    <location>
        <begin position="196"/>
        <end position="236"/>
    </location>
</feature>
<dbReference type="AlphaFoldDB" id="A0A9W8ATV5"/>
<dbReference type="PRINTS" id="PR00320">
    <property type="entry name" value="GPROTEINBRPT"/>
</dbReference>
<keyword evidence="7" id="KW-1185">Reference proteome</keyword>
<comment type="caution">
    <text evidence="6">The sequence shown here is derived from an EMBL/GenBank/DDBJ whole genome shotgun (WGS) entry which is preliminary data.</text>
</comment>
<dbReference type="PROSITE" id="PS50082">
    <property type="entry name" value="WD_REPEATS_2"/>
    <property type="match status" value="4"/>
</dbReference>
<evidence type="ECO:0000256" key="5">
    <source>
        <dbReference type="SAM" id="MobiDB-lite"/>
    </source>
</evidence>
<sequence>MASLSSLRKRPRVTRIDSNPDASGDVGNASPAPSDFGQVPRGHGNGSRHRRHWKQIYAERLMVERNWRQGQYRTQTLDGHSDGVLCLQFDDQYLITGSYDNTVKVWNLQSGSLIRTLEGHRMGIRALQFDQAKLITGSMDGTLRIWNYRTGTCMRTMTVSGGGVNCLHFDSSLLAAGCVDGSISVWDFYSGSTLRLVGHADWVNGVQIVSPNRLLSCSDDTTIRLWDLDTRTCIREYHGHVGHVQSFQLAPVLWKVSATGALTQPTGQALQHINYPEPSSSSAT</sequence>